<feature type="region of interest" description="Disordered" evidence="5">
    <location>
        <begin position="455"/>
        <end position="504"/>
    </location>
</feature>
<evidence type="ECO:0000313" key="9">
    <source>
        <dbReference type="Proteomes" id="UP000478008"/>
    </source>
</evidence>
<dbReference type="Gene3D" id="2.60.40.10">
    <property type="entry name" value="Immunoglobulins"/>
    <property type="match status" value="1"/>
</dbReference>
<keyword evidence="6" id="KW-0812">Transmembrane</keyword>
<feature type="region of interest" description="Disordered" evidence="5">
    <location>
        <begin position="536"/>
        <end position="572"/>
    </location>
</feature>
<dbReference type="Proteomes" id="UP000478008">
    <property type="component" value="Unassembled WGS sequence"/>
</dbReference>
<dbReference type="Gene3D" id="1.25.40.20">
    <property type="entry name" value="Ankyrin repeat-containing domain"/>
    <property type="match status" value="1"/>
</dbReference>
<feature type="region of interest" description="Disordered" evidence="5">
    <location>
        <begin position="151"/>
        <end position="180"/>
    </location>
</feature>
<evidence type="ECO:0000256" key="3">
    <source>
        <dbReference type="ARBA" id="ARBA00023043"/>
    </source>
</evidence>
<keyword evidence="3 4" id="KW-0040">ANK repeat</keyword>
<feature type="compositionally biased region" description="Low complexity" evidence="5">
    <location>
        <begin position="964"/>
        <end position="985"/>
    </location>
</feature>
<feature type="region of interest" description="Disordered" evidence="5">
    <location>
        <begin position="1"/>
        <end position="35"/>
    </location>
</feature>
<feature type="transmembrane region" description="Helical" evidence="6">
    <location>
        <begin position="1129"/>
        <end position="1150"/>
    </location>
</feature>
<feature type="repeat" description="ANK" evidence="4">
    <location>
        <begin position="794"/>
        <end position="826"/>
    </location>
</feature>
<keyword evidence="6" id="KW-1133">Transmembrane helix</keyword>
<dbReference type="GO" id="GO:0005789">
    <property type="term" value="C:endoplasmic reticulum membrane"/>
    <property type="evidence" value="ECO:0007669"/>
    <property type="project" value="UniProtKB-ARBA"/>
</dbReference>
<evidence type="ECO:0000256" key="6">
    <source>
        <dbReference type="SAM" id="Phobius"/>
    </source>
</evidence>
<dbReference type="Pfam" id="PF25603">
    <property type="entry name" value="SPT23_MGA2_DBD"/>
    <property type="match status" value="1"/>
</dbReference>
<name>A0A7D9CZD7_DEKBR</name>
<dbReference type="SMART" id="SM00248">
    <property type="entry name" value="ANK"/>
    <property type="match status" value="2"/>
</dbReference>
<dbReference type="InterPro" id="IPR057962">
    <property type="entry name" value="SPT23_MGA2_DBD"/>
</dbReference>
<dbReference type="GO" id="GO:0005634">
    <property type="term" value="C:nucleus"/>
    <property type="evidence" value="ECO:0007669"/>
    <property type="project" value="UniProtKB-ARBA"/>
</dbReference>
<evidence type="ECO:0000259" key="7">
    <source>
        <dbReference type="SMART" id="SM00429"/>
    </source>
</evidence>
<dbReference type="InterPro" id="IPR014756">
    <property type="entry name" value="Ig_E-set"/>
</dbReference>
<dbReference type="Pfam" id="PF12796">
    <property type="entry name" value="Ank_2"/>
    <property type="match status" value="1"/>
</dbReference>
<protein>
    <submittedName>
        <fullName evidence="8">DEBR0S5_05864g1_1</fullName>
    </submittedName>
</protein>
<keyword evidence="1" id="KW-0597">Phosphoprotein</keyword>
<evidence type="ECO:0000256" key="5">
    <source>
        <dbReference type="SAM" id="MobiDB-lite"/>
    </source>
</evidence>
<proteinExistence type="predicted"/>
<feature type="region of interest" description="Disordered" evidence="5">
    <location>
        <begin position="394"/>
        <end position="413"/>
    </location>
</feature>
<dbReference type="GO" id="GO:0045944">
    <property type="term" value="P:positive regulation of transcription by RNA polymerase II"/>
    <property type="evidence" value="ECO:0007669"/>
    <property type="project" value="UniProtKB-ARBA"/>
</dbReference>
<feature type="compositionally biased region" description="Polar residues" evidence="5">
    <location>
        <begin position="1"/>
        <end position="14"/>
    </location>
</feature>
<dbReference type="InterPro" id="IPR036770">
    <property type="entry name" value="Ankyrin_rpt-contain_sf"/>
</dbReference>
<keyword evidence="6" id="KW-0472">Membrane</keyword>
<dbReference type="PANTHER" id="PTHR24166">
    <property type="entry name" value="ROLLING PEBBLES, ISOFORM B"/>
    <property type="match status" value="1"/>
</dbReference>
<feature type="compositionally biased region" description="Polar residues" evidence="5">
    <location>
        <begin position="952"/>
        <end position="963"/>
    </location>
</feature>
<dbReference type="CDD" id="cd00102">
    <property type="entry name" value="IPT"/>
    <property type="match status" value="1"/>
</dbReference>
<dbReference type="GO" id="GO:2001280">
    <property type="term" value="P:positive regulation of unsaturated fatty acid biosynthetic process"/>
    <property type="evidence" value="ECO:0007669"/>
    <property type="project" value="UniProtKB-ARBA"/>
</dbReference>
<dbReference type="SUPFAM" id="SSF48403">
    <property type="entry name" value="Ankyrin repeat"/>
    <property type="match status" value="1"/>
</dbReference>
<dbReference type="InterPro" id="IPR002909">
    <property type="entry name" value="IPT_dom"/>
</dbReference>
<keyword evidence="2" id="KW-0677">Repeat</keyword>
<evidence type="ECO:0000256" key="4">
    <source>
        <dbReference type="PROSITE-ProRule" id="PRU00023"/>
    </source>
</evidence>
<dbReference type="SMART" id="SM00429">
    <property type="entry name" value="IPT"/>
    <property type="match status" value="1"/>
</dbReference>
<dbReference type="Pfam" id="PF01833">
    <property type="entry name" value="TIG"/>
    <property type="match status" value="1"/>
</dbReference>
<dbReference type="InterPro" id="IPR013783">
    <property type="entry name" value="Ig-like_fold"/>
</dbReference>
<feature type="compositionally biased region" description="Polar residues" evidence="5">
    <location>
        <begin position="472"/>
        <end position="504"/>
    </location>
</feature>
<feature type="domain" description="IPT/TIG" evidence="7">
    <location>
        <begin position="586"/>
        <end position="675"/>
    </location>
</feature>
<dbReference type="AlphaFoldDB" id="A0A7D9CZD7"/>
<dbReference type="SUPFAM" id="SSF81296">
    <property type="entry name" value="E set domains"/>
    <property type="match status" value="1"/>
</dbReference>
<evidence type="ECO:0000313" key="8">
    <source>
        <dbReference type="EMBL" id="VUG19557.1"/>
    </source>
</evidence>
<dbReference type="GO" id="GO:0030466">
    <property type="term" value="P:silent mating-type cassette heterochromatin formation"/>
    <property type="evidence" value="ECO:0007669"/>
    <property type="project" value="UniProtKB-ARBA"/>
</dbReference>
<dbReference type="EMBL" id="CABFWN010000005">
    <property type="protein sequence ID" value="VUG19557.1"/>
    <property type="molecule type" value="Genomic_DNA"/>
</dbReference>
<evidence type="ECO:0000256" key="2">
    <source>
        <dbReference type="ARBA" id="ARBA00022737"/>
    </source>
</evidence>
<gene>
    <name evidence="8" type="ORF">DEBR0S5_05864G</name>
</gene>
<dbReference type="PROSITE" id="PS50088">
    <property type="entry name" value="ANK_REPEAT"/>
    <property type="match status" value="1"/>
</dbReference>
<keyword evidence="9" id="KW-1185">Reference proteome</keyword>
<reference evidence="8 9" key="1">
    <citation type="submission" date="2019-07" db="EMBL/GenBank/DDBJ databases">
        <authorList>
            <person name="Friedrich A."/>
            <person name="Schacherer J."/>
        </authorList>
    </citation>
    <scope>NUCLEOTIDE SEQUENCE [LARGE SCALE GENOMIC DNA]</scope>
</reference>
<feature type="compositionally biased region" description="Acidic residues" evidence="5">
    <location>
        <begin position="151"/>
        <end position="160"/>
    </location>
</feature>
<dbReference type="GO" id="GO:0033554">
    <property type="term" value="P:cellular response to stress"/>
    <property type="evidence" value="ECO:0007669"/>
    <property type="project" value="UniProtKB-ARBA"/>
</dbReference>
<evidence type="ECO:0000256" key="1">
    <source>
        <dbReference type="ARBA" id="ARBA00022553"/>
    </source>
</evidence>
<dbReference type="PROSITE" id="PS50297">
    <property type="entry name" value="ANK_REP_REGION"/>
    <property type="match status" value="1"/>
</dbReference>
<dbReference type="FunFam" id="2.60.40.10:FF:001880">
    <property type="entry name" value="Mga2p"/>
    <property type="match status" value="1"/>
</dbReference>
<dbReference type="PANTHER" id="PTHR24166:SF48">
    <property type="entry name" value="PROTEIN VAPYRIN"/>
    <property type="match status" value="1"/>
</dbReference>
<feature type="region of interest" description="Disordered" evidence="5">
    <location>
        <begin position="952"/>
        <end position="990"/>
    </location>
</feature>
<feature type="compositionally biased region" description="Polar residues" evidence="5">
    <location>
        <begin position="543"/>
        <end position="568"/>
    </location>
</feature>
<accession>A0A7D9CZD7</accession>
<dbReference type="InterPro" id="IPR002110">
    <property type="entry name" value="Ankyrin_rpt"/>
</dbReference>
<organism evidence="8 9">
    <name type="scientific">Dekkera bruxellensis</name>
    <name type="common">Brettanomyces custersii</name>
    <dbReference type="NCBI Taxonomy" id="5007"/>
    <lineage>
        <taxon>Eukaryota</taxon>
        <taxon>Fungi</taxon>
        <taxon>Dikarya</taxon>
        <taxon>Ascomycota</taxon>
        <taxon>Saccharomycotina</taxon>
        <taxon>Pichiomycetes</taxon>
        <taxon>Pichiales</taxon>
        <taxon>Pichiaceae</taxon>
        <taxon>Brettanomyces</taxon>
    </lineage>
</organism>
<sequence>MISISTSTSLSPQANKKKETDNEDKENEISSMKNQNVYHDELLDEFLDTQMYDDPAQLTNEILRVDMPKLGVNFGLNSQSPQGKALFTPKQQVDQQQGFFSVDPFQQHSQISTPSSFNPMHAIITATEQNGELQRYQEAKNELMKLKFGEQTDDDDDSMECGESVVSDSSFKGIPESSEMCRSPVPAEYLTVQGSELPYQLQVVDLPSYSRVETQIKLKLSISPAPSQYLLHFPRDTIAKPKLTLKDSEIPESIRPHMLFLDSFVVGSEATENMTNMQSFNVCRKCMRRELKRASRRKSNSDKSCGWSLDTMKRAIIFNCKEVVSFPQPSADPEGMAQRNMEVFSRVVCYCRHHQEPKGFRLFFVLKDHTGKVLGKTLSSMIMIMDRKKSVKAGSRGALSSKASPGIGTSADDSKISVSALSENSSDYLSTGAAVSARSLDPSFSFRSGTAAPPSFAGVGSKARSAKRQKRSWSSNDHSSLTYFDGVSQPQRSANGGSVSSTASVKKEAISPLSSDTLSPQNNMYMSSATSVFSTTPEKKSFSGASSTSHGLTTQQAARTQQIGSQQAAAMRTSLSNASSSLSALLPSIQRIIPAQGPIRGGVEVTLLGTNFRPGMGVKFGANLSLATHCWSDSTLVTYLPPAAQAGPVLVTIQDPATGEMVVSNPTSHQIFTYTDDSDRQLIELALQIVGLKMNGRLEDAENIAKRIIGSSHDGGLGGSVSGSMSGINDSDMDQTPIGNSARSSWLTEASNRIKQFSKGSSLDQQDIIVRFLSLLDLPNSPVVSPNWAICTLEGQTILHLACLKGYFKLGRYLIEHGAKIDPRDANNLTPLHYAFIYGNRDLIALLTRCKASTSQFIAEGVALKDISDPNVLDLLDSATSGTLSREESIDSLYSLANESNSRLFRESGSVRGVASGTRTRRDVKFFASDSEIEADSEDNTDYSISEMSTEANNVSDNGANTNESVAGVLSSSSSSEKPLNVSSEPSKKHGKNIGLQFWMAMRGALNLGVEDAQHQDDQQPHVQSVSDDTATMTVVDETLTLVDERKTDNTTIVGDTPDDEILPSYDDLFPNGGNWRFFINFGGKERKGLVTTSTSENESDPQSREEEVEEAIISLKSKQRLNSDKRLMFFWLPFMLVLLCIVVGSRLNIVSLNRFPAASKVVEGARDFIGSIMLGKDRFTDLLNENWSFGRERVNKVFNDMNDAMMTAVGGAR</sequence>
<dbReference type="InterPro" id="IPR050889">
    <property type="entry name" value="Dendritic_Spine_Reg/Scaffold"/>
</dbReference>